<organism evidence="7 8">
    <name type="scientific">Adineta steineri</name>
    <dbReference type="NCBI Taxonomy" id="433720"/>
    <lineage>
        <taxon>Eukaryota</taxon>
        <taxon>Metazoa</taxon>
        <taxon>Spiralia</taxon>
        <taxon>Gnathifera</taxon>
        <taxon>Rotifera</taxon>
        <taxon>Eurotatoria</taxon>
        <taxon>Bdelloidea</taxon>
        <taxon>Adinetida</taxon>
        <taxon>Adinetidae</taxon>
        <taxon>Adineta</taxon>
    </lineage>
</organism>
<dbReference type="Pfam" id="PF01129">
    <property type="entry name" value="ART"/>
    <property type="match status" value="1"/>
</dbReference>
<dbReference type="SUPFAM" id="SSF56399">
    <property type="entry name" value="ADP-ribosylation"/>
    <property type="match status" value="1"/>
</dbReference>
<dbReference type="InterPro" id="IPR000768">
    <property type="entry name" value="ART"/>
</dbReference>
<sequence length="456" mass="52864">MASNFLSNTTEDDVTQHRLRYSDMIEEPQKMLLPIESYEKMPLVSLMEAIEPLITIVPGIDHKAWVARQNSDNPEDGLTPDQSASIVLYSMEGQPRETNVYFVLNSTLRSNKPDRTDKLQPWFLYLKLFITALTRLPSRERTVYRGVKMDLSARFTEGKTFVWWGFSSCTRTLFAIECFPGKDIRNHSHYLTEEEILLIAGRQFEVITCLPQPPDLHIIQVKEVEPSFPHLKLESNNISLFALTLNPIKTPSPIYEAKPYASLFLCKAYEDLRLSQNWHENRKELEIVVEAAIHGIKKEGLDLDKQAEGEELADKLFEKRSGTVEEIWNCCAYLYTIECFLYQKVNEYMRLVKKEDQASIELWHSKTSILGPFALLLNLGFIMGNDISKKQLLGDADGDHDRVSKKKRHSFLFKLFDRERDYDQSFHPSAEDKRRMQDSIRRTSMTIFYPTLCTVP</sequence>
<evidence type="ECO:0000256" key="6">
    <source>
        <dbReference type="RuleBase" id="RU361228"/>
    </source>
</evidence>
<proteinExistence type="inferred from homology"/>
<protein>
    <recommendedName>
        <fullName evidence="6">NAD(P)(+)--arginine ADP-ribosyltransferase</fullName>
        <ecNumber evidence="6">2.4.2.31</ecNumber>
    </recommendedName>
    <alternativeName>
        <fullName evidence="6">Mono(ADP-ribosyl)transferase</fullName>
    </alternativeName>
</protein>
<keyword evidence="2 6" id="KW-0328">Glycosyltransferase</keyword>
<keyword evidence="6" id="KW-0520">NAD</keyword>
<dbReference type="Gene3D" id="3.90.176.10">
    <property type="entry name" value="Toxin ADP-ribosyltransferase, Chain A, domain 1"/>
    <property type="match status" value="1"/>
</dbReference>
<comment type="similarity">
    <text evidence="1 6">Belongs to the Arg-specific ADP-ribosyltransferase family.</text>
</comment>
<comment type="caution">
    <text evidence="7">The sequence shown here is derived from an EMBL/GenBank/DDBJ whole genome shotgun (WGS) entry which is preliminary data.</text>
</comment>
<dbReference type="Proteomes" id="UP000663845">
    <property type="component" value="Unassembled WGS sequence"/>
</dbReference>
<keyword evidence="3 6" id="KW-0808">Transferase</keyword>
<evidence type="ECO:0000313" key="7">
    <source>
        <dbReference type="EMBL" id="CAF1246132.1"/>
    </source>
</evidence>
<evidence type="ECO:0000256" key="4">
    <source>
        <dbReference type="ARBA" id="ARBA00022695"/>
    </source>
</evidence>
<name>A0A814ZPP4_9BILA</name>
<gene>
    <name evidence="7" type="ORF">JYZ213_LOCUS29353</name>
</gene>
<dbReference type="AlphaFoldDB" id="A0A814ZPP4"/>
<dbReference type="GO" id="GO:0016779">
    <property type="term" value="F:nucleotidyltransferase activity"/>
    <property type="evidence" value="ECO:0007669"/>
    <property type="project" value="UniProtKB-KW"/>
</dbReference>
<dbReference type="GO" id="GO:0106274">
    <property type="term" value="F:NAD+-protein-arginine ADP-ribosyltransferase activity"/>
    <property type="evidence" value="ECO:0007669"/>
    <property type="project" value="UniProtKB-EC"/>
</dbReference>
<evidence type="ECO:0000256" key="1">
    <source>
        <dbReference type="ARBA" id="ARBA00009558"/>
    </source>
</evidence>
<evidence type="ECO:0000313" key="8">
    <source>
        <dbReference type="Proteomes" id="UP000663845"/>
    </source>
</evidence>
<keyword evidence="4" id="KW-0548">Nucleotidyltransferase</keyword>
<evidence type="ECO:0000256" key="3">
    <source>
        <dbReference type="ARBA" id="ARBA00022679"/>
    </source>
</evidence>
<dbReference type="EMBL" id="CAJNOG010000447">
    <property type="protein sequence ID" value="CAF1246132.1"/>
    <property type="molecule type" value="Genomic_DNA"/>
</dbReference>
<evidence type="ECO:0000256" key="2">
    <source>
        <dbReference type="ARBA" id="ARBA00022676"/>
    </source>
</evidence>
<keyword evidence="6" id="KW-0521">NADP</keyword>
<dbReference type="EC" id="2.4.2.31" evidence="6"/>
<accession>A0A814ZPP4</accession>
<comment type="catalytic activity">
    <reaction evidence="5 6">
        <text>L-arginyl-[protein] + NAD(+) = N(omega)-(ADP-D-ribosyl)-L-arginyl-[protein] + nicotinamide + H(+)</text>
        <dbReference type="Rhea" id="RHEA:19149"/>
        <dbReference type="Rhea" id="RHEA-COMP:10532"/>
        <dbReference type="Rhea" id="RHEA-COMP:15087"/>
        <dbReference type="ChEBI" id="CHEBI:15378"/>
        <dbReference type="ChEBI" id="CHEBI:17154"/>
        <dbReference type="ChEBI" id="CHEBI:29965"/>
        <dbReference type="ChEBI" id="CHEBI:57540"/>
        <dbReference type="ChEBI" id="CHEBI:142554"/>
        <dbReference type="EC" id="2.4.2.31"/>
    </reaction>
</comment>
<reference evidence="7" key="1">
    <citation type="submission" date="2021-02" db="EMBL/GenBank/DDBJ databases">
        <authorList>
            <person name="Nowell W R."/>
        </authorList>
    </citation>
    <scope>NUCLEOTIDE SEQUENCE</scope>
</reference>
<evidence type="ECO:0000256" key="5">
    <source>
        <dbReference type="ARBA" id="ARBA00047597"/>
    </source>
</evidence>